<feature type="domain" description="Deltamethrin resistance protein prag01" evidence="1">
    <location>
        <begin position="57"/>
        <end position="107"/>
    </location>
</feature>
<evidence type="ECO:0000259" key="1">
    <source>
        <dbReference type="Pfam" id="PF16020"/>
    </source>
</evidence>
<comment type="caution">
    <text evidence="2">The sequence shown here is derived from an EMBL/GenBank/DDBJ whole genome shotgun (WGS) entry which is preliminary data.</text>
</comment>
<gene>
    <name evidence="2" type="ORF">AFUS01_LOCUS38259</name>
</gene>
<evidence type="ECO:0000313" key="3">
    <source>
        <dbReference type="Proteomes" id="UP000708208"/>
    </source>
</evidence>
<dbReference type="Pfam" id="PF16020">
    <property type="entry name" value="Deltameth_res"/>
    <property type="match status" value="1"/>
</dbReference>
<evidence type="ECO:0000313" key="2">
    <source>
        <dbReference type="EMBL" id="CAG7828324.1"/>
    </source>
</evidence>
<dbReference type="InterPro" id="IPR031973">
    <property type="entry name" value="Deltameth_res_prag01"/>
</dbReference>
<reference evidence="2" key="1">
    <citation type="submission" date="2021-06" db="EMBL/GenBank/DDBJ databases">
        <authorList>
            <person name="Hodson N. C."/>
            <person name="Mongue J. A."/>
            <person name="Jaron S. K."/>
        </authorList>
    </citation>
    <scope>NUCLEOTIDE SEQUENCE</scope>
</reference>
<sequence length="127" mass="14306">MQKIRCENRNSKMLPHQSCWCDPQGLLTITVGSQWRCIRGAHGHGGHGSDLKPVHLDEMPVPGGRWDVYHKAQNAKFNRHLILGVGFMVFTIWHARQSGHFDFAFTPGLPGDECELDPPKPKCPPKD</sequence>
<proteinExistence type="predicted"/>
<organism evidence="2 3">
    <name type="scientific">Allacma fusca</name>
    <dbReference type="NCBI Taxonomy" id="39272"/>
    <lineage>
        <taxon>Eukaryota</taxon>
        <taxon>Metazoa</taxon>
        <taxon>Ecdysozoa</taxon>
        <taxon>Arthropoda</taxon>
        <taxon>Hexapoda</taxon>
        <taxon>Collembola</taxon>
        <taxon>Symphypleona</taxon>
        <taxon>Sminthuridae</taxon>
        <taxon>Allacma</taxon>
    </lineage>
</organism>
<dbReference type="OrthoDB" id="9981889at2759"/>
<dbReference type="Proteomes" id="UP000708208">
    <property type="component" value="Unassembled WGS sequence"/>
</dbReference>
<name>A0A8J2L3X7_9HEXA</name>
<accession>A0A8J2L3X7</accession>
<keyword evidence="3" id="KW-1185">Reference proteome</keyword>
<dbReference type="AlphaFoldDB" id="A0A8J2L3X7"/>
<protein>
    <recommendedName>
        <fullName evidence="1">Deltamethrin resistance protein prag01 domain-containing protein</fullName>
    </recommendedName>
</protein>
<dbReference type="EMBL" id="CAJVCH010547099">
    <property type="protein sequence ID" value="CAG7828324.1"/>
    <property type="molecule type" value="Genomic_DNA"/>
</dbReference>